<evidence type="ECO:0000313" key="2">
    <source>
        <dbReference type="EMBL" id="SNT75256.1"/>
    </source>
</evidence>
<dbReference type="GO" id="GO:0016989">
    <property type="term" value="F:sigma factor antagonist activity"/>
    <property type="evidence" value="ECO:0007669"/>
    <property type="project" value="TreeGrafter"/>
</dbReference>
<dbReference type="InterPro" id="IPR051474">
    <property type="entry name" value="Anti-sigma-K/W_factor"/>
</dbReference>
<dbReference type="Pfam" id="PF10099">
    <property type="entry name" value="RskA_C"/>
    <property type="match status" value="1"/>
</dbReference>
<keyword evidence="3" id="KW-1185">Reference proteome</keyword>
<proteinExistence type="predicted"/>
<dbReference type="PANTHER" id="PTHR37461:SF1">
    <property type="entry name" value="ANTI-SIGMA-K FACTOR RSKA"/>
    <property type="match status" value="1"/>
</dbReference>
<dbReference type="RefSeq" id="WP_089344966.1">
    <property type="nucleotide sequence ID" value="NZ_CP067129.1"/>
</dbReference>
<sequence length="237" mass="25231">MSEEIPLTPSEEDQALAAELAIGLLEGDEAAAAVARLSEDPDFAQSVRDWQERLATLAEDLTPVMAPARARQGIREKLGHVQAPLAKDLNATAPWWRRPFALFAGFATLAALAAFLWLPDQASRQPAPGQAYTAELVTEDDALRVAARVDGRDMEIALEDGSAGEGRDYEIWWIKPDGSAPISIGLVPREGSLRMTLPEGLDPSEEIQIALSDEPEGGSPTGQATGPVVAIAALTNS</sequence>
<protein>
    <submittedName>
        <fullName evidence="2">Anti-sigma-K factor RskA</fullName>
    </submittedName>
</protein>
<dbReference type="AlphaFoldDB" id="A0A239PZ53"/>
<organism evidence="2 3">
    <name type="scientific">Paracoccus seriniphilus</name>
    <dbReference type="NCBI Taxonomy" id="184748"/>
    <lineage>
        <taxon>Bacteria</taxon>
        <taxon>Pseudomonadati</taxon>
        <taxon>Pseudomonadota</taxon>
        <taxon>Alphaproteobacteria</taxon>
        <taxon>Rhodobacterales</taxon>
        <taxon>Paracoccaceae</taxon>
        <taxon>Paracoccus</taxon>
    </lineage>
</organism>
<evidence type="ECO:0000259" key="1">
    <source>
        <dbReference type="Pfam" id="PF10099"/>
    </source>
</evidence>
<dbReference type="OrthoDB" id="9816387at2"/>
<reference evidence="2 3" key="1">
    <citation type="submission" date="2017-07" db="EMBL/GenBank/DDBJ databases">
        <authorList>
            <person name="Sun Z.S."/>
            <person name="Albrecht U."/>
            <person name="Echele G."/>
            <person name="Lee C.C."/>
        </authorList>
    </citation>
    <scope>NUCLEOTIDE SEQUENCE [LARGE SCALE GENOMIC DNA]</scope>
    <source>
        <strain evidence="2 3">DSM 14827</strain>
    </source>
</reference>
<name>A0A239PZ53_9RHOB</name>
<feature type="domain" description="Anti-sigma K factor RskA C-terminal" evidence="1">
    <location>
        <begin position="108"/>
        <end position="228"/>
    </location>
</feature>
<dbReference type="EMBL" id="FZQB01000010">
    <property type="protein sequence ID" value="SNT75256.1"/>
    <property type="molecule type" value="Genomic_DNA"/>
</dbReference>
<dbReference type="PANTHER" id="PTHR37461">
    <property type="entry name" value="ANTI-SIGMA-K FACTOR RSKA"/>
    <property type="match status" value="1"/>
</dbReference>
<dbReference type="GO" id="GO:0005886">
    <property type="term" value="C:plasma membrane"/>
    <property type="evidence" value="ECO:0007669"/>
    <property type="project" value="InterPro"/>
</dbReference>
<gene>
    <name evidence="2" type="ORF">SAMN05444959_11068</name>
</gene>
<accession>A0A239PZ53</accession>
<evidence type="ECO:0000313" key="3">
    <source>
        <dbReference type="Proteomes" id="UP000198307"/>
    </source>
</evidence>
<dbReference type="InterPro" id="IPR018764">
    <property type="entry name" value="RskA_C"/>
</dbReference>
<dbReference type="GO" id="GO:0006417">
    <property type="term" value="P:regulation of translation"/>
    <property type="evidence" value="ECO:0007669"/>
    <property type="project" value="TreeGrafter"/>
</dbReference>
<dbReference type="Proteomes" id="UP000198307">
    <property type="component" value="Unassembled WGS sequence"/>
</dbReference>